<dbReference type="AlphaFoldDB" id="A0A923HA10"/>
<evidence type="ECO:0000313" key="3">
    <source>
        <dbReference type="Proteomes" id="UP000656244"/>
    </source>
</evidence>
<reference evidence="2" key="1">
    <citation type="submission" date="2020-08" db="EMBL/GenBank/DDBJ databases">
        <title>Hyunsoonleella sp. strain SJ7 genome sequencing and assembly.</title>
        <authorList>
            <person name="Kim I."/>
        </authorList>
    </citation>
    <scope>NUCLEOTIDE SEQUENCE</scope>
    <source>
        <strain evidence="2">SJ7</strain>
    </source>
</reference>
<dbReference type="Gene3D" id="2.40.160.20">
    <property type="match status" value="1"/>
</dbReference>
<dbReference type="Pfam" id="PF13568">
    <property type="entry name" value="OMP_b-brl_2"/>
    <property type="match status" value="1"/>
</dbReference>
<organism evidence="2 3">
    <name type="scientific">Hyunsoonleella aquatilis</name>
    <dbReference type="NCBI Taxonomy" id="2762758"/>
    <lineage>
        <taxon>Bacteria</taxon>
        <taxon>Pseudomonadati</taxon>
        <taxon>Bacteroidota</taxon>
        <taxon>Flavobacteriia</taxon>
        <taxon>Flavobacteriales</taxon>
        <taxon>Flavobacteriaceae</taxon>
    </lineage>
</organism>
<sequence>MKTILMIICLSLFSGKVVSQTKEIVNPKGKWFFGVELGTNKINSSPQGESKTAFQGGFLAEYYFAKHWSLSGKIKYFETGVSFFQSGSSGLFGPGTDLYSGTFEGAVIAIPFSLKWEFRIYKNLGANLKMGYALNIETKSTYRNYSSNLSTDYTKQYGSLTPGVGLNYFINKKTALYFDVESFSGSNKGHAVNSFGRIGYNLKNVLMSFGIKHSFK</sequence>
<protein>
    <submittedName>
        <fullName evidence="2">Outer membrane beta-barrel protein</fullName>
    </submittedName>
</protein>
<dbReference type="RefSeq" id="WP_186558228.1">
    <property type="nucleotide sequence ID" value="NZ_JACNMF010000001.1"/>
</dbReference>
<dbReference type="InterPro" id="IPR011250">
    <property type="entry name" value="OMP/PagP_B-barrel"/>
</dbReference>
<accession>A0A923HA10</accession>
<comment type="caution">
    <text evidence="2">The sequence shown here is derived from an EMBL/GenBank/DDBJ whole genome shotgun (WGS) entry which is preliminary data.</text>
</comment>
<evidence type="ECO:0000313" key="2">
    <source>
        <dbReference type="EMBL" id="MBC3757229.1"/>
    </source>
</evidence>
<dbReference type="SUPFAM" id="SSF56925">
    <property type="entry name" value="OMPA-like"/>
    <property type="match status" value="1"/>
</dbReference>
<dbReference type="EMBL" id="JACNMF010000001">
    <property type="protein sequence ID" value="MBC3757229.1"/>
    <property type="molecule type" value="Genomic_DNA"/>
</dbReference>
<evidence type="ECO:0000259" key="1">
    <source>
        <dbReference type="Pfam" id="PF13568"/>
    </source>
</evidence>
<keyword evidence="3" id="KW-1185">Reference proteome</keyword>
<proteinExistence type="predicted"/>
<feature type="domain" description="Outer membrane protein beta-barrel" evidence="1">
    <location>
        <begin position="23"/>
        <end position="177"/>
    </location>
</feature>
<dbReference type="InterPro" id="IPR025665">
    <property type="entry name" value="Beta-barrel_OMP_2"/>
</dbReference>
<gene>
    <name evidence="2" type="ORF">H7U19_02355</name>
</gene>
<name>A0A923HA10_9FLAO</name>
<dbReference type="Proteomes" id="UP000656244">
    <property type="component" value="Unassembled WGS sequence"/>
</dbReference>